<accession>A0A1U9UUR3</accession>
<sequence>MGIMFETVPLIQSADGMPRTLATYSRKTSLHVRREARKRMIKHMRIRAAGASDVQAVSQVLRSCGLTGSDIDPSARLYSLGLLGEKVIGCACGEKYGETVIIQAVAVRSEYRGTSVIRTTSIGARCNWESLPRAPRLSLLQRWTQHCAEASSIGGPEGPLVFGRAPVGLGCKSTLAPPTQPQQNHELTLRDTCARAAPSPTNARFST</sequence>
<name>A0A1U9UUR3_CUPNE</name>
<evidence type="ECO:0000313" key="2">
    <source>
        <dbReference type="Proteomes" id="UP000189627"/>
    </source>
</evidence>
<proteinExistence type="predicted"/>
<protein>
    <submittedName>
        <fullName evidence="1">GCN5 family acetyltransferase</fullName>
    </submittedName>
</protein>
<organism evidence="1 2">
    <name type="scientific">Cupriavidus necator</name>
    <name type="common">Alcaligenes eutrophus</name>
    <name type="synonym">Ralstonia eutropha</name>
    <dbReference type="NCBI Taxonomy" id="106590"/>
    <lineage>
        <taxon>Bacteria</taxon>
        <taxon>Pseudomonadati</taxon>
        <taxon>Pseudomonadota</taxon>
        <taxon>Betaproteobacteria</taxon>
        <taxon>Burkholderiales</taxon>
        <taxon>Burkholderiaceae</taxon>
        <taxon>Cupriavidus</taxon>
    </lineage>
</organism>
<evidence type="ECO:0000313" key="1">
    <source>
        <dbReference type="EMBL" id="AQV96438.1"/>
    </source>
</evidence>
<keyword evidence="1" id="KW-0808">Transferase</keyword>
<dbReference type="EMBL" id="CP017758">
    <property type="protein sequence ID" value="AQV96438.1"/>
    <property type="molecule type" value="Genomic_DNA"/>
</dbReference>
<dbReference type="SUPFAM" id="SSF55729">
    <property type="entry name" value="Acyl-CoA N-acyltransferases (Nat)"/>
    <property type="match status" value="1"/>
</dbReference>
<dbReference type="GO" id="GO:0016740">
    <property type="term" value="F:transferase activity"/>
    <property type="evidence" value="ECO:0007669"/>
    <property type="project" value="UniProtKB-KW"/>
</dbReference>
<dbReference type="Proteomes" id="UP000189627">
    <property type="component" value="Chromosome 2"/>
</dbReference>
<gene>
    <name evidence="1" type="ORF">BJN34_21455</name>
</gene>
<dbReference type="AlphaFoldDB" id="A0A1U9UUR3"/>
<dbReference type="InterPro" id="IPR016181">
    <property type="entry name" value="Acyl_CoA_acyltransferase"/>
</dbReference>
<reference evidence="2" key="1">
    <citation type="submission" date="2017-02" db="EMBL/GenBank/DDBJ databases">
        <title>Complete genome sequence of Cupriavidus necator strain NH9, a 3-chlorobenzoate degrader.</title>
        <authorList>
            <person name="Moriuchi R."/>
            <person name="Dohra H."/>
            <person name="Ogawa N."/>
        </authorList>
    </citation>
    <scope>NUCLEOTIDE SEQUENCE [LARGE SCALE GENOMIC DNA]</scope>
    <source>
        <strain evidence="2">NH9</strain>
    </source>
</reference>
<dbReference type="KEGG" id="cuh:BJN34_21455"/>